<evidence type="ECO:0008006" key="4">
    <source>
        <dbReference type="Google" id="ProtNLM"/>
    </source>
</evidence>
<keyword evidence="3" id="KW-1185">Reference proteome</keyword>
<reference evidence="3" key="1">
    <citation type="submission" date="2017-02" db="EMBL/GenBank/DDBJ databases">
        <authorList>
            <person name="Daims H."/>
        </authorList>
    </citation>
    <scope>NUCLEOTIDE SEQUENCE [LARGE SCALE GENOMIC DNA]</scope>
</reference>
<keyword evidence="1" id="KW-0732">Signal</keyword>
<dbReference type="Proteomes" id="UP000195442">
    <property type="component" value="Unassembled WGS sequence"/>
</dbReference>
<dbReference type="EMBL" id="FUKJ01000317">
    <property type="protein sequence ID" value="SJM94235.1"/>
    <property type="molecule type" value="Genomic_DNA"/>
</dbReference>
<organism evidence="2 3">
    <name type="scientific">Crenothrix polyspora</name>
    <dbReference type="NCBI Taxonomy" id="360316"/>
    <lineage>
        <taxon>Bacteria</taxon>
        <taxon>Pseudomonadati</taxon>
        <taxon>Pseudomonadota</taxon>
        <taxon>Gammaproteobacteria</taxon>
        <taxon>Methylococcales</taxon>
        <taxon>Crenotrichaceae</taxon>
        <taxon>Crenothrix</taxon>
    </lineage>
</organism>
<feature type="chain" id="PRO_5011961138" description="Cytochrome c domain-containing protein" evidence="1">
    <location>
        <begin position="32"/>
        <end position="419"/>
    </location>
</feature>
<name>A0A1R4HDB3_9GAMM</name>
<evidence type="ECO:0000313" key="2">
    <source>
        <dbReference type="EMBL" id="SJM94235.1"/>
    </source>
</evidence>
<feature type="signal peptide" evidence="1">
    <location>
        <begin position="1"/>
        <end position="31"/>
    </location>
</feature>
<protein>
    <recommendedName>
        <fullName evidence="4">Cytochrome c domain-containing protein</fullName>
    </recommendedName>
</protein>
<evidence type="ECO:0000256" key="1">
    <source>
        <dbReference type="SAM" id="SignalP"/>
    </source>
</evidence>
<dbReference type="AlphaFoldDB" id="A0A1R4HDB3"/>
<dbReference type="RefSeq" id="WP_087147717.1">
    <property type="nucleotide sequence ID" value="NZ_FUKJ01000317.1"/>
</dbReference>
<gene>
    <name evidence="2" type="ORF">CRENPOLYSF2_3840005</name>
</gene>
<dbReference type="OrthoDB" id="5391020at2"/>
<sequence>MLPIRIIFQKKLAPLLLIIPSFSLFSPIAHALPSFARQTGEACTACHIQTWGANLTPRGRDFKLKGYTQSNNETGWKPPLSMTVGGGGSFDLTDYPDFLGGSSRAKDTAFASGSVFYAGKVNKNLGAYVQGTGVYSSSGNAYGYLDKVDLRFASQIDLSGQHIDYGISVNNEPGVQDLWNTNAVWRNSITGGSTLSDRGLSGRVVGASLYTMINNLLYVEAGGYTSLPVDVQQGIGRANYIGTEIDGGAPYWRIALQHNWNGHYMALGHFGLRADVRNNFLPAFFVQDYYTSYSDLGVDATYQYLANPDHIFELKASYVRETRSSSENIFFSNVYNTTIENVNANAAYTWQQTLGLMLGYQYNNMLGHYLATELSYTPFGKQQSLAAPWLNLRLKLGYITEVADSYPQERLYLNGQIAF</sequence>
<accession>A0A1R4HDB3</accession>
<evidence type="ECO:0000313" key="3">
    <source>
        <dbReference type="Proteomes" id="UP000195442"/>
    </source>
</evidence>
<proteinExistence type="predicted"/>